<protein>
    <submittedName>
        <fullName evidence="1">Uncharacterized protein</fullName>
    </submittedName>
</protein>
<gene>
    <name evidence="1" type="ORF">D3877_08550</name>
</gene>
<organism evidence="1 2">
    <name type="scientific">Azospirillum cavernae</name>
    <dbReference type="NCBI Taxonomy" id="2320860"/>
    <lineage>
        <taxon>Bacteria</taxon>
        <taxon>Pseudomonadati</taxon>
        <taxon>Pseudomonadota</taxon>
        <taxon>Alphaproteobacteria</taxon>
        <taxon>Rhodospirillales</taxon>
        <taxon>Azospirillaceae</taxon>
        <taxon>Azospirillum</taxon>
    </lineage>
</organism>
<sequence length="123" mass="13622">MSDTRAPRIRPASWLVRNQLAALSRTDLQAVVVAVALHGDRPDISTGEAEFSDLSDLGFPCTKVVVRRGVRAIGITAAFVVEFNDGVTVVLFIKEGRNLSLRDRNDIRAAYEEELRRRVDVEG</sequence>
<dbReference type="EMBL" id="QYUL01000001">
    <property type="protein sequence ID" value="RJF84559.1"/>
    <property type="molecule type" value="Genomic_DNA"/>
</dbReference>
<dbReference type="RefSeq" id="WP_147395114.1">
    <property type="nucleotide sequence ID" value="NZ_QYUL01000001.1"/>
</dbReference>
<name>A0A418W3I3_9PROT</name>
<accession>A0A418W3I3</accession>
<reference evidence="1 2" key="1">
    <citation type="submission" date="2018-09" db="EMBL/GenBank/DDBJ databases">
        <authorList>
            <person name="Zhu H."/>
        </authorList>
    </citation>
    <scope>NUCLEOTIDE SEQUENCE [LARGE SCALE GENOMIC DNA]</scope>
    <source>
        <strain evidence="1 2">K2W22B-5</strain>
    </source>
</reference>
<dbReference type="AlphaFoldDB" id="A0A418W3I3"/>
<evidence type="ECO:0000313" key="1">
    <source>
        <dbReference type="EMBL" id="RJF84559.1"/>
    </source>
</evidence>
<proteinExistence type="predicted"/>
<keyword evidence="2" id="KW-1185">Reference proteome</keyword>
<evidence type="ECO:0000313" key="2">
    <source>
        <dbReference type="Proteomes" id="UP000283458"/>
    </source>
</evidence>
<dbReference type="OrthoDB" id="9831091at2"/>
<dbReference type="Proteomes" id="UP000283458">
    <property type="component" value="Unassembled WGS sequence"/>
</dbReference>
<comment type="caution">
    <text evidence="1">The sequence shown here is derived from an EMBL/GenBank/DDBJ whole genome shotgun (WGS) entry which is preliminary data.</text>
</comment>